<organism evidence="1">
    <name type="scientific">marine sediment metagenome</name>
    <dbReference type="NCBI Taxonomy" id="412755"/>
    <lineage>
        <taxon>unclassified sequences</taxon>
        <taxon>metagenomes</taxon>
        <taxon>ecological metagenomes</taxon>
    </lineage>
</organism>
<evidence type="ECO:0000313" key="1">
    <source>
        <dbReference type="EMBL" id="KKL45113.1"/>
    </source>
</evidence>
<proteinExistence type="predicted"/>
<comment type="caution">
    <text evidence="1">The sequence shown here is derived from an EMBL/GenBank/DDBJ whole genome shotgun (WGS) entry which is preliminary data.</text>
</comment>
<reference evidence="1" key="1">
    <citation type="journal article" date="2015" name="Nature">
        <title>Complex archaea that bridge the gap between prokaryotes and eukaryotes.</title>
        <authorList>
            <person name="Spang A."/>
            <person name="Saw J.H."/>
            <person name="Jorgensen S.L."/>
            <person name="Zaremba-Niedzwiedzka K."/>
            <person name="Martijn J."/>
            <person name="Lind A.E."/>
            <person name="van Eijk R."/>
            <person name="Schleper C."/>
            <person name="Guy L."/>
            <person name="Ettema T.J."/>
        </authorList>
    </citation>
    <scope>NUCLEOTIDE SEQUENCE</scope>
</reference>
<dbReference type="AlphaFoldDB" id="A0A0F9C701"/>
<dbReference type="EMBL" id="LAZR01034506">
    <property type="protein sequence ID" value="KKL45113.1"/>
    <property type="molecule type" value="Genomic_DNA"/>
</dbReference>
<accession>A0A0F9C701</accession>
<protein>
    <submittedName>
        <fullName evidence="1">Uncharacterized protein</fullName>
    </submittedName>
</protein>
<name>A0A0F9C701_9ZZZZ</name>
<sequence length="64" mass="7354">MATKPEIWRGPVKHTDVETGVKSLHWWIKCPDCHNTGQIDEDQAHGRVSIQCECGYHETHNLVM</sequence>
<gene>
    <name evidence="1" type="ORF">LCGC14_2358920</name>
</gene>